<feature type="transmembrane region" description="Helical" evidence="1">
    <location>
        <begin position="7"/>
        <end position="32"/>
    </location>
</feature>
<comment type="caution">
    <text evidence="2">The sequence shown here is derived from an EMBL/GenBank/DDBJ whole genome shotgun (WGS) entry which is preliminary data.</text>
</comment>
<dbReference type="PROSITE" id="PS51257">
    <property type="entry name" value="PROKAR_LIPOPROTEIN"/>
    <property type="match status" value="1"/>
</dbReference>
<keyword evidence="1" id="KW-1133">Transmembrane helix</keyword>
<gene>
    <name evidence="2" type="ORF">DFP88_101482</name>
</gene>
<sequence>MPPQLRWLKWLVAAMGVAMIACFVVLMIALVIRLNADPLPLPERISLPDGESARAFTQGSDWFAVVTDADRILIYNRATGSLRQTVEIE</sequence>
<name>A0A318SZK7_9RHOB</name>
<dbReference type="InterPro" id="IPR045519">
    <property type="entry name" value="DUF6476"/>
</dbReference>
<evidence type="ECO:0000313" key="2">
    <source>
        <dbReference type="EMBL" id="PYE85809.1"/>
    </source>
</evidence>
<dbReference type="Proteomes" id="UP000248311">
    <property type="component" value="Unassembled WGS sequence"/>
</dbReference>
<protein>
    <submittedName>
        <fullName evidence="2">Uncharacterized protein</fullName>
    </submittedName>
</protein>
<dbReference type="EMBL" id="QJTE01000001">
    <property type="protein sequence ID" value="PYE85809.1"/>
    <property type="molecule type" value="Genomic_DNA"/>
</dbReference>
<proteinExistence type="predicted"/>
<keyword evidence="3" id="KW-1185">Reference proteome</keyword>
<evidence type="ECO:0000256" key="1">
    <source>
        <dbReference type="SAM" id="Phobius"/>
    </source>
</evidence>
<keyword evidence="1" id="KW-0812">Transmembrane</keyword>
<evidence type="ECO:0000313" key="3">
    <source>
        <dbReference type="Proteomes" id="UP000248311"/>
    </source>
</evidence>
<reference evidence="2 3" key="1">
    <citation type="submission" date="2018-06" db="EMBL/GenBank/DDBJ databases">
        <title>Genomic Encyclopedia of Type Strains, Phase III (KMG-III): the genomes of soil and plant-associated and newly described type strains.</title>
        <authorList>
            <person name="Whitman W."/>
        </authorList>
    </citation>
    <scope>NUCLEOTIDE SEQUENCE [LARGE SCALE GENOMIC DNA]</scope>
    <source>
        <strain evidence="2 3">CECT 9025</strain>
    </source>
</reference>
<dbReference type="AlphaFoldDB" id="A0A318SZK7"/>
<keyword evidence="1" id="KW-0472">Membrane</keyword>
<dbReference type="Pfam" id="PF20082">
    <property type="entry name" value="DUF6476"/>
    <property type="match status" value="1"/>
</dbReference>
<organism evidence="2 3">
    <name type="scientific">Pseudoroseicyclus aestuarii</name>
    <dbReference type="NCBI Taxonomy" id="1795041"/>
    <lineage>
        <taxon>Bacteria</taxon>
        <taxon>Pseudomonadati</taxon>
        <taxon>Pseudomonadota</taxon>
        <taxon>Alphaproteobacteria</taxon>
        <taxon>Rhodobacterales</taxon>
        <taxon>Paracoccaceae</taxon>
        <taxon>Pseudoroseicyclus</taxon>
    </lineage>
</organism>
<accession>A0A318SZK7</accession>